<comment type="caution">
    <text evidence="2">The sequence shown here is derived from an EMBL/GenBank/DDBJ whole genome shotgun (WGS) entry which is preliminary data.</text>
</comment>
<accession>A0A8T8S8K5</accession>
<sequence>MGDKLLQRGQIGSKQYLQYFVRGLPDDVLTALADSTLEDESATFQDVLEEVQRFFQPRTFFKKASLEKQRERAQLEHRAPTNGPALDLSLVSGRLGTDKDSVLVKQLERISLNFAQAMEKAAQPSLASARFAPQNNGAYTAARPTFQSSQPRLPTSSTGQWSVATNQTQVPQSQWNNLPQAPQWNGPSTQHRAPPPPNPGYTAHAPPGPNSFGQPSQTAPTPATGANSQPLRLGSCVYCNDPTHGRDRCPIFADHSQKGIVRLMNNNICWSDGTRVLGRYGFLQEVVNDRLRATGDLPSSSAQTNYLTFVFPEEPEEEYDSYAMSTDAAKRSLAEEEAS</sequence>
<gene>
    <name evidence="2" type="ORF">A4X13_0g9600</name>
</gene>
<dbReference type="Proteomes" id="UP000077521">
    <property type="component" value="Unassembled WGS sequence"/>
</dbReference>
<protein>
    <recommendedName>
        <fullName evidence="4">CCHC-type domain-containing protein</fullName>
    </recommendedName>
</protein>
<dbReference type="AlphaFoldDB" id="A0A8T8S8K5"/>
<dbReference type="EMBL" id="LWDF02002958">
    <property type="protein sequence ID" value="KAE8235128.1"/>
    <property type="molecule type" value="Genomic_DNA"/>
</dbReference>
<evidence type="ECO:0000313" key="3">
    <source>
        <dbReference type="Proteomes" id="UP000077521"/>
    </source>
</evidence>
<reference evidence="2" key="1">
    <citation type="submission" date="2016-04" db="EMBL/GenBank/DDBJ databases">
        <authorList>
            <person name="Nguyen H.D."/>
            <person name="Samba Siva P."/>
            <person name="Cullis J."/>
            <person name="Levesque C.A."/>
            <person name="Hambleton S."/>
        </authorList>
    </citation>
    <scope>NUCLEOTIDE SEQUENCE</scope>
    <source>
        <strain evidence="2">DAOMC 236416</strain>
    </source>
</reference>
<evidence type="ECO:0000256" key="1">
    <source>
        <dbReference type="SAM" id="MobiDB-lite"/>
    </source>
</evidence>
<proteinExistence type="predicted"/>
<evidence type="ECO:0008006" key="4">
    <source>
        <dbReference type="Google" id="ProtNLM"/>
    </source>
</evidence>
<organism evidence="2 3">
    <name type="scientific">Tilletia indica</name>
    <dbReference type="NCBI Taxonomy" id="43049"/>
    <lineage>
        <taxon>Eukaryota</taxon>
        <taxon>Fungi</taxon>
        <taxon>Dikarya</taxon>
        <taxon>Basidiomycota</taxon>
        <taxon>Ustilaginomycotina</taxon>
        <taxon>Exobasidiomycetes</taxon>
        <taxon>Tilletiales</taxon>
        <taxon>Tilletiaceae</taxon>
        <taxon>Tilletia</taxon>
    </lineage>
</organism>
<evidence type="ECO:0000313" key="2">
    <source>
        <dbReference type="EMBL" id="KAE8235128.1"/>
    </source>
</evidence>
<feature type="compositionally biased region" description="Polar residues" evidence="1">
    <location>
        <begin position="211"/>
        <end position="230"/>
    </location>
</feature>
<feature type="compositionally biased region" description="Polar residues" evidence="1">
    <location>
        <begin position="168"/>
        <end position="191"/>
    </location>
</feature>
<feature type="region of interest" description="Disordered" evidence="1">
    <location>
        <begin position="168"/>
        <end position="231"/>
    </location>
</feature>
<feature type="non-terminal residue" evidence="2">
    <location>
        <position position="339"/>
    </location>
</feature>
<feature type="compositionally biased region" description="Basic and acidic residues" evidence="1">
    <location>
        <begin position="328"/>
        <end position="339"/>
    </location>
</feature>
<reference evidence="2" key="2">
    <citation type="journal article" date="2019" name="IMA Fungus">
        <title>Genome sequencing and comparison of five Tilletia species to identify candidate genes for the detection of regulated species infecting wheat.</title>
        <authorList>
            <person name="Nguyen H.D.T."/>
            <person name="Sultana T."/>
            <person name="Kesanakurti P."/>
            <person name="Hambleton S."/>
        </authorList>
    </citation>
    <scope>NUCLEOTIDE SEQUENCE</scope>
    <source>
        <strain evidence="2">DAOMC 236416</strain>
    </source>
</reference>
<feature type="region of interest" description="Disordered" evidence="1">
    <location>
        <begin position="318"/>
        <end position="339"/>
    </location>
</feature>
<keyword evidence="3" id="KW-1185">Reference proteome</keyword>
<name>A0A8T8S8K5_9BASI</name>